<name>A0A379KDL9_PSEPU</name>
<dbReference type="AlphaFoldDB" id="A0A379KDL9"/>
<dbReference type="InterPro" id="IPR047817">
    <property type="entry name" value="ABC2_TM_bact-type"/>
</dbReference>
<keyword evidence="4 9" id="KW-1003">Cell membrane</keyword>
<comment type="similarity">
    <text evidence="2 9">Belongs to the ABC-2 integral membrane protein family.</text>
</comment>
<evidence type="ECO:0000256" key="9">
    <source>
        <dbReference type="RuleBase" id="RU361157"/>
    </source>
</evidence>
<feature type="transmembrane region" description="Helical" evidence="9">
    <location>
        <begin position="146"/>
        <end position="172"/>
    </location>
</feature>
<evidence type="ECO:0000256" key="7">
    <source>
        <dbReference type="ARBA" id="ARBA00023047"/>
    </source>
</evidence>
<dbReference type="PANTHER" id="PTHR30413:SF10">
    <property type="entry name" value="CAPSULE POLYSACCHARIDE EXPORT INNER-MEMBRANE PROTEIN CTRC"/>
    <property type="match status" value="1"/>
</dbReference>
<evidence type="ECO:0000256" key="8">
    <source>
        <dbReference type="ARBA" id="ARBA00023136"/>
    </source>
</evidence>
<dbReference type="PROSITE" id="PS51012">
    <property type="entry name" value="ABC_TM2"/>
    <property type="match status" value="1"/>
</dbReference>
<reference evidence="11 12" key="1">
    <citation type="submission" date="2018-06" db="EMBL/GenBank/DDBJ databases">
        <authorList>
            <consortium name="Pathogen Informatics"/>
            <person name="Doyle S."/>
        </authorList>
    </citation>
    <scope>NUCLEOTIDE SEQUENCE [LARGE SCALE GENOMIC DNA]</scope>
    <source>
        <strain evidence="11 12">NCTC7914</strain>
    </source>
</reference>
<dbReference type="PANTHER" id="PTHR30413">
    <property type="entry name" value="INNER MEMBRANE TRANSPORT PERMEASE"/>
    <property type="match status" value="1"/>
</dbReference>
<evidence type="ECO:0000256" key="3">
    <source>
        <dbReference type="ARBA" id="ARBA00022448"/>
    </source>
</evidence>
<evidence type="ECO:0000256" key="4">
    <source>
        <dbReference type="ARBA" id="ARBA00022475"/>
    </source>
</evidence>
<keyword evidence="7" id="KW-0762">Sugar transport</keyword>
<feature type="transmembrane region" description="Helical" evidence="9">
    <location>
        <begin position="109"/>
        <end position="134"/>
    </location>
</feature>
<evidence type="ECO:0000313" key="11">
    <source>
        <dbReference type="EMBL" id="SUD66051.1"/>
    </source>
</evidence>
<organism evidence="11 12">
    <name type="scientific">Pseudomonas putida</name>
    <name type="common">Arthrobacter siderocapsulatus</name>
    <dbReference type="NCBI Taxonomy" id="303"/>
    <lineage>
        <taxon>Bacteria</taxon>
        <taxon>Pseudomonadati</taxon>
        <taxon>Pseudomonadota</taxon>
        <taxon>Gammaproteobacteria</taxon>
        <taxon>Pseudomonadales</taxon>
        <taxon>Pseudomonadaceae</taxon>
        <taxon>Pseudomonas</taxon>
    </lineage>
</organism>
<evidence type="ECO:0000313" key="12">
    <source>
        <dbReference type="Proteomes" id="UP000254602"/>
    </source>
</evidence>
<gene>
    <name evidence="11" type="primary">kpsM</name>
    <name evidence="11" type="ORF">NCTC7914_00077</name>
</gene>
<evidence type="ECO:0000256" key="5">
    <source>
        <dbReference type="ARBA" id="ARBA00022692"/>
    </source>
</evidence>
<dbReference type="GO" id="GO:0015920">
    <property type="term" value="P:lipopolysaccharide transport"/>
    <property type="evidence" value="ECO:0007669"/>
    <property type="project" value="TreeGrafter"/>
</dbReference>
<keyword evidence="3 9" id="KW-0813">Transport</keyword>
<protein>
    <recommendedName>
        <fullName evidence="9">Transport permease protein</fullName>
    </recommendedName>
</protein>
<dbReference type="Pfam" id="PF01061">
    <property type="entry name" value="ABC2_membrane"/>
    <property type="match status" value="1"/>
</dbReference>
<feature type="transmembrane region" description="Helical" evidence="9">
    <location>
        <begin position="179"/>
        <end position="200"/>
    </location>
</feature>
<feature type="domain" description="ABC transmembrane type-2" evidence="10">
    <location>
        <begin position="32"/>
        <end position="256"/>
    </location>
</feature>
<dbReference type="Proteomes" id="UP000254602">
    <property type="component" value="Unassembled WGS sequence"/>
</dbReference>
<keyword evidence="7" id="KW-0625">Polysaccharide transport</keyword>
<feature type="transmembrane region" description="Helical" evidence="9">
    <location>
        <begin position="236"/>
        <end position="253"/>
    </location>
</feature>
<keyword evidence="6 9" id="KW-1133">Transmembrane helix</keyword>
<evidence type="ECO:0000256" key="6">
    <source>
        <dbReference type="ARBA" id="ARBA00022989"/>
    </source>
</evidence>
<evidence type="ECO:0000259" key="10">
    <source>
        <dbReference type="PROSITE" id="PS51012"/>
    </source>
</evidence>
<keyword evidence="8 9" id="KW-0472">Membrane</keyword>
<dbReference type="GO" id="GO:0015774">
    <property type="term" value="P:polysaccharide transport"/>
    <property type="evidence" value="ECO:0007669"/>
    <property type="project" value="UniProtKB-KW"/>
</dbReference>
<evidence type="ECO:0000256" key="1">
    <source>
        <dbReference type="ARBA" id="ARBA00004651"/>
    </source>
</evidence>
<proteinExistence type="inferred from homology"/>
<evidence type="ECO:0000256" key="2">
    <source>
        <dbReference type="ARBA" id="ARBA00007783"/>
    </source>
</evidence>
<keyword evidence="5 9" id="KW-0812">Transmembrane</keyword>
<dbReference type="EMBL" id="UGUY01000001">
    <property type="protein sequence ID" value="SUD66051.1"/>
    <property type="molecule type" value="Genomic_DNA"/>
</dbReference>
<dbReference type="InterPro" id="IPR013525">
    <property type="entry name" value="ABC2_TM"/>
</dbReference>
<sequence>MLGMLRGLWNYRNFVITSIRNEFIARFSRSKLGGLWMIIHPLAQVAIYALILSNVLGAKLPGIDNKYAYALYLMAGMLAWNLFAEVVSRCLTLFIEQGNLMKKMSFPRITLPVIVVGTALLNNLLLFVAVVAVFTAFGQPPSLQALWLLPLTLAVIALAVGIGLVLGVLNVFLRDIGQVVPIILQVWFWFTPIVYSVNIIPEYMKGVLEINPMYPIVTAYHDVLVYDRVPNLSETGMISLVAVGLMIVGLFMFRRASAEMVDSL</sequence>
<dbReference type="GO" id="GO:0140359">
    <property type="term" value="F:ABC-type transporter activity"/>
    <property type="evidence" value="ECO:0007669"/>
    <property type="project" value="InterPro"/>
</dbReference>
<dbReference type="RefSeq" id="WP_115272929.1">
    <property type="nucleotide sequence ID" value="NZ_JBJDNM010000001.1"/>
</dbReference>
<dbReference type="GO" id="GO:0005886">
    <property type="term" value="C:plasma membrane"/>
    <property type="evidence" value="ECO:0007669"/>
    <property type="project" value="UniProtKB-SubCell"/>
</dbReference>
<feature type="transmembrane region" description="Helical" evidence="9">
    <location>
        <begin position="69"/>
        <end position="88"/>
    </location>
</feature>
<accession>A0A379KDL9</accession>
<comment type="subcellular location">
    <subcellularLocation>
        <location evidence="9">Cell inner membrane</location>
        <topology evidence="9">Multi-pass membrane protein</topology>
    </subcellularLocation>
    <subcellularLocation>
        <location evidence="1">Cell membrane</location>
        <topology evidence="1">Multi-pass membrane protein</topology>
    </subcellularLocation>
</comment>
<feature type="transmembrane region" description="Helical" evidence="9">
    <location>
        <begin position="35"/>
        <end position="57"/>
    </location>
</feature>